<feature type="domain" description="DNA-directed DNA polymerase family B mitochondria/virus" evidence="9">
    <location>
        <begin position="26"/>
        <end position="136"/>
    </location>
</feature>
<dbReference type="EC" id="2.7.7.7" evidence="2"/>
<dbReference type="EMBL" id="AYRZ02000005">
    <property type="protein sequence ID" value="PHT81658.1"/>
    <property type="molecule type" value="Genomic_DNA"/>
</dbReference>
<evidence type="ECO:0000256" key="3">
    <source>
        <dbReference type="ARBA" id="ARBA00022679"/>
    </source>
</evidence>
<dbReference type="AlphaFoldDB" id="A0A2G2ZI33"/>
<keyword evidence="4" id="KW-0548">Nucleotidyltransferase</keyword>
<evidence type="ECO:0000256" key="4">
    <source>
        <dbReference type="ARBA" id="ARBA00022695"/>
    </source>
</evidence>
<proteinExistence type="inferred from homology"/>
<dbReference type="Pfam" id="PF03175">
    <property type="entry name" value="DNA_pol_B_2"/>
    <property type="match status" value="1"/>
</dbReference>
<name>A0A2G2ZI33_CAPAN</name>
<comment type="similarity">
    <text evidence="1">Belongs to the DNA polymerase type-B family.</text>
</comment>
<evidence type="ECO:0000259" key="9">
    <source>
        <dbReference type="Pfam" id="PF03175"/>
    </source>
</evidence>
<dbReference type="Proteomes" id="UP000222542">
    <property type="component" value="Unassembled WGS sequence"/>
</dbReference>
<dbReference type="GO" id="GO:0003677">
    <property type="term" value="F:DNA binding"/>
    <property type="evidence" value="ECO:0007669"/>
    <property type="project" value="UniProtKB-KW"/>
</dbReference>
<dbReference type="PANTHER" id="PTHR33568:SF3">
    <property type="entry name" value="DNA-DIRECTED DNA POLYMERASE"/>
    <property type="match status" value="1"/>
</dbReference>
<dbReference type="InterPro" id="IPR043502">
    <property type="entry name" value="DNA/RNA_pol_sf"/>
</dbReference>
<dbReference type="GO" id="GO:0000166">
    <property type="term" value="F:nucleotide binding"/>
    <property type="evidence" value="ECO:0007669"/>
    <property type="project" value="InterPro"/>
</dbReference>
<organism evidence="10 11">
    <name type="scientific">Capsicum annuum</name>
    <name type="common">Capsicum pepper</name>
    <dbReference type="NCBI Taxonomy" id="4072"/>
    <lineage>
        <taxon>Eukaryota</taxon>
        <taxon>Viridiplantae</taxon>
        <taxon>Streptophyta</taxon>
        <taxon>Embryophyta</taxon>
        <taxon>Tracheophyta</taxon>
        <taxon>Spermatophyta</taxon>
        <taxon>Magnoliopsida</taxon>
        <taxon>eudicotyledons</taxon>
        <taxon>Gunneridae</taxon>
        <taxon>Pentapetalae</taxon>
        <taxon>asterids</taxon>
        <taxon>lamiids</taxon>
        <taxon>Solanales</taxon>
        <taxon>Solanaceae</taxon>
        <taxon>Solanoideae</taxon>
        <taxon>Capsiceae</taxon>
        <taxon>Capsicum</taxon>
    </lineage>
</organism>
<reference evidence="10 11" key="1">
    <citation type="journal article" date="2014" name="Nat. Genet.">
        <title>Genome sequence of the hot pepper provides insights into the evolution of pungency in Capsicum species.</title>
        <authorList>
            <person name="Kim S."/>
            <person name="Park M."/>
            <person name="Yeom S.I."/>
            <person name="Kim Y.M."/>
            <person name="Lee J.M."/>
            <person name="Lee H.A."/>
            <person name="Seo E."/>
            <person name="Choi J."/>
            <person name="Cheong K."/>
            <person name="Kim K.T."/>
            <person name="Jung K."/>
            <person name="Lee G.W."/>
            <person name="Oh S.K."/>
            <person name="Bae C."/>
            <person name="Kim S.B."/>
            <person name="Lee H.Y."/>
            <person name="Kim S.Y."/>
            <person name="Kim M.S."/>
            <person name="Kang B.C."/>
            <person name="Jo Y.D."/>
            <person name="Yang H.B."/>
            <person name="Jeong H.J."/>
            <person name="Kang W.H."/>
            <person name="Kwon J.K."/>
            <person name="Shin C."/>
            <person name="Lim J.Y."/>
            <person name="Park J.H."/>
            <person name="Huh J.H."/>
            <person name="Kim J.S."/>
            <person name="Kim B.D."/>
            <person name="Cohen O."/>
            <person name="Paran I."/>
            <person name="Suh M.C."/>
            <person name="Lee S.B."/>
            <person name="Kim Y.K."/>
            <person name="Shin Y."/>
            <person name="Noh S.J."/>
            <person name="Park J."/>
            <person name="Seo Y.S."/>
            <person name="Kwon S.Y."/>
            <person name="Kim H.A."/>
            <person name="Park J.M."/>
            <person name="Kim H.J."/>
            <person name="Choi S.B."/>
            <person name="Bosland P.W."/>
            <person name="Reeves G."/>
            <person name="Jo S.H."/>
            <person name="Lee B.W."/>
            <person name="Cho H.T."/>
            <person name="Choi H.S."/>
            <person name="Lee M.S."/>
            <person name="Yu Y."/>
            <person name="Do Choi Y."/>
            <person name="Park B.S."/>
            <person name="van Deynze A."/>
            <person name="Ashrafi H."/>
            <person name="Hill T."/>
            <person name="Kim W.T."/>
            <person name="Pai H.S."/>
            <person name="Ahn H.K."/>
            <person name="Yeam I."/>
            <person name="Giovannoni J.J."/>
            <person name="Rose J.K."/>
            <person name="Sorensen I."/>
            <person name="Lee S.J."/>
            <person name="Kim R.W."/>
            <person name="Choi I.Y."/>
            <person name="Choi B.S."/>
            <person name="Lim J.S."/>
            <person name="Lee Y.H."/>
            <person name="Choi D."/>
        </authorList>
    </citation>
    <scope>NUCLEOTIDE SEQUENCE [LARGE SCALE GENOMIC DNA]</scope>
    <source>
        <strain evidence="11">cv. CM334</strain>
    </source>
</reference>
<evidence type="ECO:0000256" key="6">
    <source>
        <dbReference type="ARBA" id="ARBA00022932"/>
    </source>
</evidence>
<keyword evidence="11" id="KW-1185">Reference proteome</keyword>
<dbReference type="STRING" id="4072.A0A2G2ZI33"/>
<accession>A0A2G2ZI33</accession>
<protein>
    <recommendedName>
        <fullName evidence="2">DNA-directed DNA polymerase</fullName>
        <ecNumber evidence="2">2.7.7.7</ecNumber>
    </recommendedName>
</protein>
<keyword evidence="6" id="KW-0239">DNA-directed DNA polymerase</keyword>
<dbReference type="GO" id="GO:0003887">
    <property type="term" value="F:DNA-directed DNA polymerase activity"/>
    <property type="evidence" value="ECO:0007669"/>
    <property type="project" value="UniProtKB-KW"/>
</dbReference>
<dbReference type="GO" id="GO:0006260">
    <property type="term" value="P:DNA replication"/>
    <property type="evidence" value="ECO:0007669"/>
    <property type="project" value="UniProtKB-KW"/>
</dbReference>
<dbReference type="SMR" id="A0A2G2ZI33"/>
<evidence type="ECO:0000256" key="2">
    <source>
        <dbReference type="ARBA" id="ARBA00012417"/>
    </source>
</evidence>
<evidence type="ECO:0000256" key="5">
    <source>
        <dbReference type="ARBA" id="ARBA00022705"/>
    </source>
</evidence>
<gene>
    <name evidence="10" type="ORF">T459_14673</name>
</gene>
<dbReference type="InterPro" id="IPR004868">
    <property type="entry name" value="DNA-dir_DNA_pol_B_mt/vir"/>
</dbReference>
<evidence type="ECO:0000256" key="7">
    <source>
        <dbReference type="ARBA" id="ARBA00023125"/>
    </source>
</evidence>
<dbReference type="SUPFAM" id="SSF56672">
    <property type="entry name" value="DNA/RNA polymerases"/>
    <property type="match status" value="1"/>
</dbReference>
<comment type="catalytic activity">
    <reaction evidence="8">
        <text>DNA(n) + a 2'-deoxyribonucleoside 5'-triphosphate = DNA(n+1) + diphosphate</text>
        <dbReference type="Rhea" id="RHEA:22508"/>
        <dbReference type="Rhea" id="RHEA-COMP:17339"/>
        <dbReference type="Rhea" id="RHEA-COMP:17340"/>
        <dbReference type="ChEBI" id="CHEBI:33019"/>
        <dbReference type="ChEBI" id="CHEBI:61560"/>
        <dbReference type="ChEBI" id="CHEBI:173112"/>
        <dbReference type="EC" id="2.7.7.7"/>
    </reaction>
</comment>
<keyword evidence="7" id="KW-0238">DNA-binding</keyword>
<reference evidence="10 11" key="2">
    <citation type="journal article" date="2017" name="Genome Biol.">
        <title>New reference genome sequences of hot pepper reveal the massive evolution of plant disease-resistance genes by retroduplication.</title>
        <authorList>
            <person name="Kim S."/>
            <person name="Park J."/>
            <person name="Yeom S.I."/>
            <person name="Kim Y.M."/>
            <person name="Seo E."/>
            <person name="Kim K.T."/>
            <person name="Kim M.S."/>
            <person name="Lee J.M."/>
            <person name="Cheong K."/>
            <person name="Shin H.S."/>
            <person name="Kim S.B."/>
            <person name="Han K."/>
            <person name="Lee J."/>
            <person name="Park M."/>
            <person name="Lee H.A."/>
            <person name="Lee H.Y."/>
            <person name="Lee Y."/>
            <person name="Oh S."/>
            <person name="Lee J.H."/>
            <person name="Choi E."/>
            <person name="Choi E."/>
            <person name="Lee S.E."/>
            <person name="Jeon J."/>
            <person name="Kim H."/>
            <person name="Choi G."/>
            <person name="Song H."/>
            <person name="Lee J."/>
            <person name="Lee S.C."/>
            <person name="Kwon J.K."/>
            <person name="Lee H.Y."/>
            <person name="Koo N."/>
            <person name="Hong Y."/>
            <person name="Kim R.W."/>
            <person name="Kang W.H."/>
            <person name="Huh J.H."/>
            <person name="Kang B.C."/>
            <person name="Yang T.J."/>
            <person name="Lee Y.H."/>
            <person name="Bennetzen J.L."/>
            <person name="Choi D."/>
        </authorList>
    </citation>
    <scope>NUCLEOTIDE SEQUENCE [LARGE SCALE GENOMIC DNA]</scope>
    <source>
        <strain evidence="11">cv. CM334</strain>
    </source>
</reference>
<comment type="caution">
    <text evidence="10">The sequence shown here is derived from an EMBL/GenBank/DDBJ whole genome shotgun (WGS) entry which is preliminary data.</text>
</comment>
<keyword evidence="3" id="KW-0808">Transferase</keyword>
<dbReference type="PANTHER" id="PTHR33568">
    <property type="entry name" value="DNA POLYMERASE"/>
    <property type="match status" value="1"/>
</dbReference>
<keyword evidence="5" id="KW-0235">DNA replication</keyword>
<dbReference type="OMA" id="VYITICL"/>
<evidence type="ECO:0000256" key="8">
    <source>
        <dbReference type="ARBA" id="ARBA00049244"/>
    </source>
</evidence>
<evidence type="ECO:0000313" key="10">
    <source>
        <dbReference type="EMBL" id="PHT81658.1"/>
    </source>
</evidence>
<dbReference type="Gramene" id="PHT81658">
    <property type="protein sequence ID" value="PHT81658"/>
    <property type="gene ID" value="T459_14673"/>
</dbReference>
<evidence type="ECO:0000256" key="1">
    <source>
        <dbReference type="ARBA" id="ARBA00005755"/>
    </source>
</evidence>
<evidence type="ECO:0000313" key="11">
    <source>
        <dbReference type="Proteomes" id="UP000222542"/>
    </source>
</evidence>
<sequence length="137" mass="16218">MLNGTLDSLSRNLYPKLDPKGEVDHKKVTHQSLRSMRSELLEYLRKDILLLRGVMKKAQKLIWDQLEVNIEKNLTLPSLDLYLFHKKFYELDKWPIYIPNHNEDTFLREGYYGGHVDAYIPIGENLHYNDVNSLYPL</sequence>